<evidence type="ECO:0000259" key="2">
    <source>
        <dbReference type="PROSITE" id="PS51468"/>
    </source>
</evidence>
<feature type="transmembrane region" description="Helical" evidence="1">
    <location>
        <begin position="470"/>
        <end position="488"/>
    </location>
</feature>
<name>A0A841J2Y6_9SPHN</name>
<evidence type="ECO:0000256" key="1">
    <source>
        <dbReference type="SAM" id="Phobius"/>
    </source>
</evidence>
<dbReference type="PANTHER" id="PTHR45737">
    <property type="entry name" value="VON WILLEBRAND FACTOR A DOMAIN-CONTAINING PROTEIN 5A"/>
    <property type="match status" value="1"/>
</dbReference>
<evidence type="ECO:0000313" key="3">
    <source>
        <dbReference type="EMBL" id="MBB6125040.1"/>
    </source>
</evidence>
<dbReference type="InterPro" id="IPR013694">
    <property type="entry name" value="VIT"/>
</dbReference>
<dbReference type="EMBL" id="JACIJP010000005">
    <property type="protein sequence ID" value="MBB6125040.1"/>
    <property type="molecule type" value="Genomic_DNA"/>
</dbReference>
<dbReference type="AlphaFoldDB" id="A0A841J2Y6"/>
<accession>A0A841J2Y6</accession>
<dbReference type="Proteomes" id="UP000552700">
    <property type="component" value="Unassembled WGS sequence"/>
</dbReference>
<dbReference type="PANTHER" id="PTHR45737:SF6">
    <property type="entry name" value="VON WILLEBRAND FACTOR A DOMAIN-CONTAINING PROTEIN 5A"/>
    <property type="match status" value="1"/>
</dbReference>
<keyword evidence="1" id="KW-1133">Transmembrane helix</keyword>
<feature type="transmembrane region" description="Helical" evidence="1">
    <location>
        <begin position="500"/>
        <end position="520"/>
    </location>
</feature>
<reference evidence="3 4" key="1">
    <citation type="submission" date="2020-08" db="EMBL/GenBank/DDBJ databases">
        <title>Genomic Encyclopedia of Type Strains, Phase IV (KMG-IV): sequencing the most valuable type-strain genomes for metagenomic binning, comparative biology and taxonomic classification.</title>
        <authorList>
            <person name="Goeker M."/>
        </authorList>
    </citation>
    <scope>NUCLEOTIDE SEQUENCE [LARGE SCALE GENOMIC DNA]</scope>
    <source>
        <strain evidence="3 4">DSM 102255</strain>
    </source>
</reference>
<keyword evidence="1" id="KW-0812">Transmembrane</keyword>
<dbReference type="PROSITE" id="PS51468">
    <property type="entry name" value="VIT"/>
    <property type="match status" value="1"/>
</dbReference>
<keyword evidence="4" id="KW-1185">Reference proteome</keyword>
<sequence length="556" mass="60050">MTASMLLVDPLAAFFRTELAGCRPLTLDSTHVDITLLPPLAQVVVVRQFTNTSDQRIEAVLTLPPLAPEEVVFRLIVSIGGTQYDATPRGARRARRDHDAAIAEGHRAILFELLKHDIPIISVAGIEPGYEVEIQIWSVKPLERNTDDLALLFVPLSARHDFVVSGLLDADAPVTTSERHTATLAVHAPDLQVTLCGQGNPYPITSRDPISIDCAAPVQLEIVPELGGSIDHCAWQVDQIGGWEVTSARGTETFRHPMNPEGILSSDRSDWIFGVMATRHGEIRVTAPLPTEGIAPNARAMRAFAAAGFRESATTQDPEAVRRTANILSRKTSLAFIGPEGELSHDIPVMRKLALSEMLAIGEMGVPPEPVGLEPFDYETPAAPPEPSLPRKLDDPIAPGARITPNAQVPRYRLLPWLVAAVAMLILSGIFQLLGNALPPRLLGLLVLITLAALAALPHDRLPIRRRLPMLILLVTPWIAALIAGPLLDDRTYGGAPPPGWMIPTQLGLLAVSAVLPLAMMPFMRGARHFTLALGIFNFALTAFVTIGGILLLTPD</sequence>
<feature type="domain" description="VIT" evidence="2">
    <location>
        <begin position="11"/>
        <end position="140"/>
    </location>
</feature>
<evidence type="ECO:0000313" key="4">
    <source>
        <dbReference type="Proteomes" id="UP000552700"/>
    </source>
</evidence>
<dbReference type="RefSeq" id="WP_221231072.1">
    <property type="nucleotide sequence ID" value="NZ_JACIJP010000005.1"/>
</dbReference>
<proteinExistence type="predicted"/>
<organism evidence="3 4">
    <name type="scientific">Sphingobium subterraneum</name>
    <dbReference type="NCBI Taxonomy" id="627688"/>
    <lineage>
        <taxon>Bacteria</taxon>
        <taxon>Pseudomonadati</taxon>
        <taxon>Pseudomonadota</taxon>
        <taxon>Alphaproteobacteria</taxon>
        <taxon>Sphingomonadales</taxon>
        <taxon>Sphingomonadaceae</taxon>
        <taxon>Sphingobium</taxon>
    </lineage>
</organism>
<keyword evidence="1" id="KW-0472">Membrane</keyword>
<gene>
    <name evidence="3" type="ORF">FHS92_002797</name>
</gene>
<feature type="transmembrane region" description="Helical" evidence="1">
    <location>
        <begin position="414"/>
        <end position="434"/>
    </location>
</feature>
<protein>
    <recommendedName>
        <fullName evidence="2">VIT domain-containing protein</fullName>
    </recommendedName>
</protein>
<dbReference type="Pfam" id="PF08487">
    <property type="entry name" value="VIT"/>
    <property type="match status" value="1"/>
</dbReference>
<feature type="transmembrane region" description="Helical" evidence="1">
    <location>
        <begin position="440"/>
        <end position="458"/>
    </location>
</feature>
<feature type="transmembrane region" description="Helical" evidence="1">
    <location>
        <begin position="532"/>
        <end position="553"/>
    </location>
</feature>
<comment type="caution">
    <text evidence="3">The sequence shown here is derived from an EMBL/GenBank/DDBJ whole genome shotgun (WGS) entry which is preliminary data.</text>
</comment>